<evidence type="ECO:0000256" key="4">
    <source>
        <dbReference type="ARBA" id="ARBA00022692"/>
    </source>
</evidence>
<sequence length="296" mass="31194">MAGESHRGRVPVWLRVLLPSLLIVGWLTVAGVGGPTFGKLSGVIVNDQASFLPTSSESAQVQDALDDFLGEDEIPAVLIAVSEEELSDDALAAFDALASDVETLDRVQEISPAIPSDDGRAVQIVAVLDSEGGSTETNPVIDELREMLQDALPADVNGAVTGPAGFTADIAHAFSGIDGLLLIVAIMAVLVILIIVYRSPLLPLIVLSTSVSALCGSVFVVYQLAAAEVFEISGQTQGILFILVIGAATDYSLLYTARYREALREHDTRWQATVAAWKRTWEPVVASGGTVIAGLI</sequence>
<keyword evidence="4 7" id="KW-0812">Transmembrane</keyword>
<feature type="transmembrane region" description="Helical" evidence="7">
    <location>
        <begin position="204"/>
        <end position="225"/>
    </location>
</feature>
<comment type="similarity">
    <text evidence="2">Belongs to the resistance-nodulation-cell division (RND) (TC 2.A.6) family. MmpL subfamily.</text>
</comment>
<dbReference type="AlphaFoldDB" id="A0A9D1YVM3"/>
<evidence type="ECO:0000256" key="6">
    <source>
        <dbReference type="ARBA" id="ARBA00023136"/>
    </source>
</evidence>
<evidence type="ECO:0000313" key="9">
    <source>
        <dbReference type="EMBL" id="HIY66563.1"/>
    </source>
</evidence>
<dbReference type="SUPFAM" id="SSF82866">
    <property type="entry name" value="Multidrug efflux transporter AcrB transmembrane domain"/>
    <property type="match status" value="1"/>
</dbReference>
<reference evidence="9" key="1">
    <citation type="journal article" date="2021" name="PeerJ">
        <title>Extensive microbial diversity within the chicken gut microbiome revealed by metagenomics and culture.</title>
        <authorList>
            <person name="Gilroy R."/>
            <person name="Ravi A."/>
            <person name="Getino M."/>
            <person name="Pursley I."/>
            <person name="Horton D.L."/>
            <person name="Alikhan N.F."/>
            <person name="Baker D."/>
            <person name="Gharbi K."/>
            <person name="Hall N."/>
            <person name="Watson M."/>
            <person name="Adriaenssens E.M."/>
            <person name="Foster-Nyarko E."/>
            <person name="Jarju S."/>
            <person name="Secka A."/>
            <person name="Antonio M."/>
            <person name="Oren A."/>
            <person name="Chaudhuri R.R."/>
            <person name="La Ragione R."/>
            <person name="Hildebrand F."/>
            <person name="Pallen M.J."/>
        </authorList>
    </citation>
    <scope>NUCLEOTIDE SEQUENCE</scope>
    <source>
        <strain evidence="9">ChiGjej1B1-98</strain>
    </source>
</reference>
<evidence type="ECO:0000256" key="2">
    <source>
        <dbReference type="ARBA" id="ARBA00010157"/>
    </source>
</evidence>
<comment type="caution">
    <text evidence="9">The sequence shown here is derived from an EMBL/GenBank/DDBJ whole genome shotgun (WGS) entry which is preliminary data.</text>
</comment>
<dbReference type="PANTHER" id="PTHR33406:SF6">
    <property type="entry name" value="MEMBRANE PROTEIN YDGH-RELATED"/>
    <property type="match status" value="1"/>
</dbReference>
<keyword evidence="6 7" id="KW-0472">Membrane</keyword>
<feature type="transmembrane region" description="Helical" evidence="7">
    <location>
        <begin position="179"/>
        <end position="197"/>
    </location>
</feature>
<gene>
    <name evidence="9" type="ORF">H9830_09835</name>
</gene>
<feature type="non-terminal residue" evidence="9">
    <location>
        <position position="296"/>
    </location>
</feature>
<feature type="transmembrane region" description="Helical" evidence="7">
    <location>
        <begin position="237"/>
        <end position="257"/>
    </location>
</feature>
<protein>
    <submittedName>
        <fullName evidence="9">MMPL family transporter</fullName>
    </submittedName>
</protein>
<feature type="domain" description="Membrane transport protein MMPL" evidence="8">
    <location>
        <begin position="52"/>
        <end position="295"/>
    </location>
</feature>
<dbReference type="GO" id="GO:0005886">
    <property type="term" value="C:plasma membrane"/>
    <property type="evidence" value="ECO:0007669"/>
    <property type="project" value="UniProtKB-SubCell"/>
</dbReference>
<dbReference type="Gene3D" id="1.20.1640.10">
    <property type="entry name" value="Multidrug efflux transporter AcrB transmembrane domain"/>
    <property type="match status" value="1"/>
</dbReference>
<name>A0A9D1YVM3_9MICO</name>
<keyword evidence="5 7" id="KW-1133">Transmembrane helix</keyword>
<dbReference type="Proteomes" id="UP000824005">
    <property type="component" value="Unassembled WGS sequence"/>
</dbReference>
<comment type="subcellular location">
    <subcellularLocation>
        <location evidence="1">Cell membrane</location>
        <topology evidence="1">Multi-pass membrane protein</topology>
    </subcellularLocation>
</comment>
<accession>A0A9D1YVM3</accession>
<dbReference type="InterPro" id="IPR050545">
    <property type="entry name" value="Mycobact_MmpL"/>
</dbReference>
<dbReference type="Pfam" id="PF03176">
    <property type="entry name" value="MMPL"/>
    <property type="match status" value="1"/>
</dbReference>
<evidence type="ECO:0000256" key="3">
    <source>
        <dbReference type="ARBA" id="ARBA00022475"/>
    </source>
</evidence>
<evidence type="ECO:0000259" key="8">
    <source>
        <dbReference type="Pfam" id="PF03176"/>
    </source>
</evidence>
<proteinExistence type="inferred from homology"/>
<evidence type="ECO:0000256" key="7">
    <source>
        <dbReference type="SAM" id="Phobius"/>
    </source>
</evidence>
<evidence type="ECO:0000256" key="1">
    <source>
        <dbReference type="ARBA" id="ARBA00004651"/>
    </source>
</evidence>
<organism evidence="9 10">
    <name type="scientific">Candidatus Agrococcus pullicola</name>
    <dbReference type="NCBI Taxonomy" id="2838429"/>
    <lineage>
        <taxon>Bacteria</taxon>
        <taxon>Bacillati</taxon>
        <taxon>Actinomycetota</taxon>
        <taxon>Actinomycetes</taxon>
        <taxon>Micrococcales</taxon>
        <taxon>Microbacteriaceae</taxon>
        <taxon>Agrococcus</taxon>
    </lineage>
</organism>
<dbReference type="PANTHER" id="PTHR33406">
    <property type="entry name" value="MEMBRANE PROTEIN MJ1562-RELATED"/>
    <property type="match status" value="1"/>
</dbReference>
<evidence type="ECO:0000256" key="5">
    <source>
        <dbReference type="ARBA" id="ARBA00022989"/>
    </source>
</evidence>
<feature type="transmembrane region" description="Helical" evidence="7">
    <location>
        <begin position="12"/>
        <end position="32"/>
    </location>
</feature>
<evidence type="ECO:0000313" key="10">
    <source>
        <dbReference type="Proteomes" id="UP000824005"/>
    </source>
</evidence>
<keyword evidence="3" id="KW-1003">Cell membrane</keyword>
<dbReference type="EMBL" id="DXDC01000298">
    <property type="protein sequence ID" value="HIY66563.1"/>
    <property type="molecule type" value="Genomic_DNA"/>
</dbReference>
<dbReference type="InterPro" id="IPR004869">
    <property type="entry name" value="MMPL_dom"/>
</dbReference>
<reference evidence="9" key="2">
    <citation type="submission" date="2021-04" db="EMBL/GenBank/DDBJ databases">
        <authorList>
            <person name="Gilroy R."/>
        </authorList>
    </citation>
    <scope>NUCLEOTIDE SEQUENCE</scope>
    <source>
        <strain evidence="9">ChiGjej1B1-98</strain>
    </source>
</reference>